<reference evidence="5 6" key="1">
    <citation type="journal article" date="2020" name="ISME J.">
        <title>Comparative genomics reveals insights into cyanobacterial evolution and habitat adaptation.</title>
        <authorList>
            <person name="Chen M.Y."/>
            <person name="Teng W.K."/>
            <person name="Zhao L."/>
            <person name="Hu C.X."/>
            <person name="Zhou Y.K."/>
            <person name="Han B.P."/>
            <person name="Song L.R."/>
            <person name="Shu W.S."/>
        </authorList>
    </citation>
    <scope>NUCLEOTIDE SEQUENCE [LARGE SCALE GENOMIC DNA]</scope>
    <source>
        <strain evidence="5 6">FACHB-288</strain>
    </source>
</reference>
<evidence type="ECO:0000313" key="6">
    <source>
        <dbReference type="Proteomes" id="UP000658514"/>
    </source>
</evidence>
<name>A0ABR8A3X8_9CYAN</name>
<feature type="region of interest" description="Disordered" evidence="2">
    <location>
        <begin position="1"/>
        <end position="25"/>
    </location>
</feature>
<dbReference type="PANTHER" id="PTHR30329:SF21">
    <property type="entry name" value="LIPOPROTEIN YIAD-RELATED"/>
    <property type="match status" value="1"/>
</dbReference>
<dbReference type="InterPro" id="IPR050330">
    <property type="entry name" value="Bact_OuterMem_StrucFunc"/>
</dbReference>
<evidence type="ECO:0000256" key="3">
    <source>
        <dbReference type="SAM" id="Phobius"/>
    </source>
</evidence>
<evidence type="ECO:0000256" key="1">
    <source>
        <dbReference type="PROSITE-ProRule" id="PRU00473"/>
    </source>
</evidence>
<dbReference type="Proteomes" id="UP000658514">
    <property type="component" value="Unassembled WGS sequence"/>
</dbReference>
<dbReference type="EMBL" id="JACJQH010000001">
    <property type="protein sequence ID" value="MBD2194100.1"/>
    <property type="molecule type" value="Genomic_DNA"/>
</dbReference>
<feature type="domain" description="OmpA-like" evidence="4">
    <location>
        <begin position="475"/>
        <end position="600"/>
    </location>
</feature>
<evidence type="ECO:0000313" key="5">
    <source>
        <dbReference type="EMBL" id="MBD2194100.1"/>
    </source>
</evidence>
<keyword evidence="3" id="KW-1133">Transmembrane helix</keyword>
<dbReference type="PANTHER" id="PTHR30329">
    <property type="entry name" value="STATOR ELEMENT OF FLAGELLAR MOTOR COMPLEX"/>
    <property type="match status" value="1"/>
</dbReference>
<comment type="caution">
    <text evidence="5">The sequence shown here is derived from an EMBL/GenBank/DDBJ whole genome shotgun (WGS) entry which is preliminary data.</text>
</comment>
<dbReference type="SUPFAM" id="SSF103088">
    <property type="entry name" value="OmpA-like"/>
    <property type="match status" value="1"/>
</dbReference>
<feature type="compositionally biased region" description="Polar residues" evidence="2">
    <location>
        <begin position="1"/>
        <end position="13"/>
    </location>
</feature>
<dbReference type="Pfam" id="PF00691">
    <property type="entry name" value="OmpA"/>
    <property type="match status" value="1"/>
</dbReference>
<keyword evidence="6" id="KW-1185">Reference proteome</keyword>
<dbReference type="InterPro" id="IPR006665">
    <property type="entry name" value="OmpA-like"/>
</dbReference>
<accession>A0ABR8A3X8</accession>
<keyword evidence="3" id="KW-0812">Transmembrane</keyword>
<protein>
    <submittedName>
        <fullName evidence="5">OmpA family protein</fullName>
    </submittedName>
</protein>
<dbReference type="PROSITE" id="PS51123">
    <property type="entry name" value="OMPA_2"/>
    <property type="match status" value="1"/>
</dbReference>
<gene>
    <name evidence="5" type="ORF">H6G24_01130</name>
</gene>
<organism evidence="5 6">
    <name type="scientific">Calothrix parietina FACHB-288</name>
    <dbReference type="NCBI Taxonomy" id="2692896"/>
    <lineage>
        <taxon>Bacteria</taxon>
        <taxon>Bacillati</taxon>
        <taxon>Cyanobacteriota</taxon>
        <taxon>Cyanophyceae</taxon>
        <taxon>Nostocales</taxon>
        <taxon>Calotrichaceae</taxon>
        <taxon>Calothrix</taxon>
    </lineage>
</organism>
<proteinExistence type="predicted"/>
<feature type="transmembrane region" description="Helical" evidence="3">
    <location>
        <begin position="317"/>
        <end position="337"/>
    </location>
</feature>
<evidence type="ECO:0000256" key="2">
    <source>
        <dbReference type="SAM" id="MobiDB-lite"/>
    </source>
</evidence>
<dbReference type="Gene3D" id="3.30.1330.60">
    <property type="entry name" value="OmpA-like domain"/>
    <property type="match status" value="1"/>
</dbReference>
<evidence type="ECO:0000259" key="4">
    <source>
        <dbReference type="PROSITE" id="PS51123"/>
    </source>
</evidence>
<dbReference type="CDD" id="cd07185">
    <property type="entry name" value="OmpA_C-like"/>
    <property type="match status" value="1"/>
</dbReference>
<dbReference type="InterPro" id="IPR036737">
    <property type="entry name" value="OmpA-like_sf"/>
</dbReference>
<keyword evidence="1 3" id="KW-0472">Membrane</keyword>
<sequence length="600" mass="66941">MQSNGSQITVSPTDIEDNQQLDNSPILTNNNQAKINDELNILRSLLLGVEPTQLNKLYERLNNPQIQAEDISRLLPEAVILRAKQDKQLGEAIVSTVETAIHSSVTQDHNILSEAFFPIVGPATRKAISTALEEMMQSLNQTLEHSLSPQSLRWRLEARRTGKSFAEIILLRTLVYRVEQVFLIHKQTGLLLQHLVAPRVTSQDPDLVSAMLTAIQDFVKDSFTVDKAEGLHSLQFGELTIWVEEAPQAVIAAIIRGTAPQEFRLTLQDAIAKIHLRLSSEINTFNGDTETMAASKPYLEACLVDGVKSVRKKNYTYAWGFLGTIAIAAGIWGFLTLREQLRWHSYMQKLSAQPGIVVMDTKQQQGKYVISGMRDPLAVDPQTFIESANLNPEKVIGQWQPYLSLEPKLVTIRSEKLLLPPKTVSLKVDDNGILHATGYAPRQWILETRKLWRFIPGVHQFNDTNLQDIALKQLELYKQQIEQETLLFVEAKTELIPGEAAKLAKLANTINQLLATGKYLNKEISLQITGHTSATGTEPINNLLSQARANRILSYLNSQGINTNKFKAVGVGSNLSLNSEATQAANRKVSFKVFVTDTSR</sequence>